<evidence type="ECO:0000313" key="3">
    <source>
        <dbReference type="Proteomes" id="UP001342314"/>
    </source>
</evidence>
<name>A0AAV5GCF5_9BASI</name>
<feature type="region of interest" description="Disordered" evidence="1">
    <location>
        <begin position="99"/>
        <end position="167"/>
    </location>
</feature>
<gene>
    <name evidence="2" type="ORF">Rhopal_000394-T1</name>
</gene>
<comment type="caution">
    <text evidence="2">The sequence shown here is derived from an EMBL/GenBank/DDBJ whole genome shotgun (WGS) entry which is preliminary data.</text>
</comment>
<evidence type="ECO:0000313" key="2">
    <source>
        <dbReference type="EMBL" id="GJN87445.1"/>
    </source>
</evidence>
<dbReference type="EMBL" id="BQKY01000001">
    <property type="protein sequence ID" value="GJN87445.1"/>
    <property type="molecule type" value="Genomic_DNA"/>
</dbReference>
<protein>
    <submittedName>
        <fullName evidence="2">Uncharacterized protein</fullName>
    </submittedName>
</protein>
<feature type="region of interest" description="Disordered" evidence="1">
    <location>
        <begin position="184"/>
        <end position="214"/>
    </location>
</feature>
<proteinExistence type="predicted"/>
<reference evidence="2 3" key="1">
    <citation type="submission" date="2021-12" db="EMBL/GenBank/DDBJ databases">
        <title>High titer production of polyol ester of fatty acids by Rhodotorula paludigena BS15 towards product separation-free biomass refinery.</title>
        <authorList>
            <person name="Mano J."/>
            <person name="Ono H."/>
            <person name="Tanaka T."/>
            <person name="Naito K."/>
            <person name="Sushida H."/>
            <person name="Ike M."/>
            <person name="Tokuyasu K."/>
            <person name="Kitaoka M."/>
        </authorList>
    </citation>
    <scope>NUCLEOTIDE SEQUENCE [LARGE SCALE GENOMIC DNA]</scope>
    <source>
        <strain evidence="2 3">BS15</strain>
    </source>
</reference>
<organism evidence="2 3">
    <name type="scientific">Rhodotorula paludigena</name>
    <dbReference type="NCBI Taxonomy" id="86838"/>
    <lineage>
        <taxon>Eukaryota</taxon>
        <taxon>Fungi</taxon>
        <taxon>Dikarya</taxon>
        <taxon>Basidiomycota</taxon>
        <taxon>Pucciniomycotina</taxon>
        <taxon>Microbotryomycetes</taxon>
        <taxon>Sporidiobolales</taxon>
        <taxon>Sporidiobolaceae</taxon>
        <taxon>Rhodotorula</taxon>
    </lineage>
</organism>
<sequence>MLRTRFCACLTSSLDESLVRNAPCTYAHVDPVVRQERLDAIEAQNRRRTDSLQYLQGESSDLLAQVDELKHRLGLSDEELSELYAEANELALRERNDYDRLRLSQHPPPALPSERSDELKHDLRRSTRSSAAAAQDRRRMPPPAVPPSAYTRISSQGAHSGRDETGAARAMGLDAWRTSVYEEWEDDRGSESSSGASANQRFRPEGPPPLPPSDLAGRIYPAAPYHFPHTYPPPALPPIVDPPRWRLPLLPPEACAPVPPHFVQAAASEGGGWWNAPPPLW</sequence>
<accession>A0AAV5GCF5</accession>
<keyword evidence="3" id="KW-1185">Reference proteome</keyword>
<feature type="compositionally biased region" description="Basic and acidic residues" evidence="1">
    <location>
        <begin position="114"/>
        <end position="125"/>
    </location>
</feature>
<dbReference type="Proteomes" id="UP001342314">
    <property type="component" value="Unassembled WGS sequence"/>
</dbReference>
<dbReference type="AlphaFoldDB" id="A0AAV5GCF5"/>
<evidence type="ECO:0000256" key="1">
    <source>
        <dbReference type="SAM" id="MobiDB-lite"/>
    </source>
</evidence>
<feature type="compositionally biased region" description="Polar residues" evidence="1">
    <location>
        <begin position="191"/>
        <end position="200"/>
    </location>
</feature>